<dbReference type="EMBL" id="LQZB01000082">
    <property type="protein sequence ID" value="KXU05354.1"/>
    <property type="molecule type" value="Genomic_DNA"/>
</dbReference>
<evidence type="ECO:0000313" key="2">
    <source>
        <dbReference type="EMBL" id="KXU05354.1"/>
    </source>
</evidence>
<dbReference type="AlphaFoldDB" id="A0A081R3R5"/>
<organism evidence="1 3">
    <name type="scientific">Streptococcus oralis</name>
    <dbReference type="NCBI Taxonomy" id="1303"/>
    <lineage>
        <taxon>Bacteria</taxon>
        <taxon>Bacillati</taxon>
        <taxon>Bacillota</taxon>
        <taxon>Bacilli</taxon>
        <taxon>Lactobacillales</taxon>
        <taxon>Streptococcaceae</taxon>
        <taxon>Streptococcus</taxon>
    </lineage>
</organism>
<comment type="caution">
    <text evidence="1">The sequence shown here is derived from an EMBL/GenBank/DDBJ whole genome shotgun (WGS) entry which is preliminary data.</text>
</comment>
<gene>
    <name evidence="1" type="ORF">SK143_1780</name>
    <name evidence="2" type="ORF">SORDD24_00685</name>
</gene>
<dbReference type="Proteomes" id="UP000070353">
    <property type="component" value="Unassembled WGS sequence"/>
</dbReference>
<evidence type="ECO:0000313" key="4">
    <source>
        <dbReference type="Proteomes" id="UP000070353"/>
    </source>
</evidence>
<protein>
    <submittedName>
        <fullName evidence="1">Uncharacterized protein</fullName>
    </submittedName>
</protein>
<name>A0A081R3R5_STROR</name>
<dbReference type="Proteomes" id="UP000028098">
    <property type="component" value="Unassembled WGS sequence"/>
</dbReference>
<reference evidence="2 4" key="2">
    <citation type="submission" date="2016-01" db="EMBL/GenBank/DDBJ databases">
        <title>Highly variable Streptococcus oralis are common among viridans streptococci isolated from primates.</title>
        <authorList>
            <person name="Denapaite D."/>
            <person name="Rieger M."/>
            <person name="Koendgen S."/>
            <person name="Brueckner R."/>
            <person name="Ochigava I."/>
            <person name="Kappeler P."/>
            <person name="Maetz-Rensing K."/>
            <person name="Leendertz F."/>
            <person name="Hakenbeck R."/>
        </authorList>
    </citation>
    <scope>NUCLEOTIDE SEQUENCE [LARGE SCALE GENOMIC DNA]</scope>
    <source>
        <strain evidence="2 4">DD24</strain>
    </source>
</reference>
<evidence type="ECO:0000313" key="1">
    <source>
        <dbReference type="EMBL" id="KEQ49838.1"/>
    </source>
</evidence>
<dbReference type="EMBL" id="JPGB01000006">
    <property type="protein sequence ID" value="KEQ49838.1"/>
    <property type="molecule type" value="Genomic_DNA"/>
</dbReference>
<dbReference type="PATRIC" id="fig|1303.44.peg.1706"/>
<proteinExistence type="predicted"/>
<reference evidence="1 3" key="1">
    <citation type="submission" date="2014-05" db="EMBL/GenBank/DDBJ databases">
        <authorList>
            <person name="Daugherty S.C."/>
            <person name="Tallon L.J."/>
            <person name="Sadzewicz L."/>
            <person name="Kilian M."/>
            <person name="Tettelin H."/>
        </authorList>
    </citation>
    <scope>NUCLEOTIDE SEQUENCE [LARGE SCALE GENOMIC DNA]</scope>
    <source>
        <strain evidence="1 3">SK143</strain>
    </source>
</reference>
<accession>A0A081R3R5</accession>
<evidence type="ECO:0000313" key="3">
    <source>
        <dbReference type="Proteomes" id="UP000028098"/>
    </source>
</evidence>
<sequence length="38" mass="4511">MDGRLDYLLQNQQSRQKQEVETLPPPYVLLPNWLVQTV</sequence>